<name>A0A099CUU6_9GAMM</name>
<evidence type="ECO:0000313" key="5">
    <source>
        <dbReference type="EMBL" id="MBB6184957.1"/>
    </source>
</evidence>
<reference evidence="4 6" key="1">
    <citation type="submission" date="2014-09" db="EMBL/GenBank/DDBJ databases">
        <title>Xanthomonadaceae 3.5X direct submission.</title>
        <authorList>
            <person name="Fang T."/>
            <person name="Wang H."/>
        </authorList>
    </citation>
    <scope>NUCLEOTIDE SEQUENCE [LARGE SCALE GENOMIC DNA]</scope>
    <source>
        <strain evidence="4 6">3.5X</strain>
    </source>
</reference>
<dbReference type="SUPFAM" id="SSF51735">
    <property type="entry name" value="NAD(P)-binding Rossmann-fold domains"/>
    <property type="match status" value="1"/>
</dbReference>
<evidence type="ECO:0000256" key="1">
    <source>
        <dbReference type="ARBA" id="ARBA00023002"/>
    </source>
</evidence>
<dbReference type="EC" id="1.1.1.219" evidence="5"/>
<protein>
    <submittedName>
        <fullName evidence="5">Dihydroflavonol-4-reductase</fullName>
        <ecNumber evidence="5">1.1.1.219</ecNumber>
    </submittedName>
</protein>
<dbReference type="Gene3D" id="3.40.50.720">
    <property type="entry name" value="NAD(P)-binding Rossmann-like Domain"/>
    <property type="match status" value="1"/>
</dbReference>
<dbReference type="Pfam" id="PF01370">
    <property type="entry name" value="Epimerase"/>
    <property type="match status" value="1"/>
</dbReference>
<dbReference type="InterPro" id="IPR050425">
    <property type="entry name" value="NAD(P)_dehydrat-like"/>
</dbReference>
<reference evidence="5 7" key="2">
    <citation type="submission" date="2020-08" db="EMBL/GenBank/DDBJ databases">
        <title>Genomic Encyclopedia of Type Strains, Phase IV (KMG-IV): sequencing the most valuable type-strain genomes for metagenomic binning, comparative biology and taxonomic classification.</title>
        <authorList>
            <person name="Goeker M."/>
        </authorList>
    </citation>
    <scope>NUCLEOTIDE SEQUENCE [LARGE SCALE GENOMIC DNA]</scope>
    <source>
        <strain evidence="5 7">DSM 107085</strain>
    </source>
</reference>
<keyword evidence="6" id="KW-1185">Reference proteome</keyword>
<evidence type="ECO:0000313" key="4">
    <source>
        <dbReference type="EMBL" id="KGI76795.1"/>
    </source>
</evidence>
<dbReference type="GO" id="GO:0045552">
    <property type="term" value="F:dihydroflavanol 4-reductase activity"/>
    <property type="evidence" value="ECO:0007669"/>
    <property type="project" value="UniProtKB-EC"/>
</dbReference>
<sequence>MVQMSDTVLVTGVSGFLGGHVALALLSKGFAVRGSLRDMTRADAVRSSLRDAGADTSRLEFCPLDLLREDGWSDATRGCRFVQHTASPFVLTMPKDENDLIEPAVAGTRRAVQAGLDAGAERIVVTSSVAAIDGGHTRYHRTLTASDWTEVDGPRVTAYTKSKTLAERKAWAIARRFGATERLAVINPGTMLGPLLGDDPGTSAVVIQRMLKGEMPMLPDLILPYVDVRDVSEAHVTAMTAERAAGKRTIVTNAAIPLIEIAGILRDRMGAAAAKVPTRRMPSWMARAFALFDRSLRDGMTYLDVRRSYDVGAGSALLGRALLSTEDAVQATADSLIARRLV</sequence>
<evidence type="ECO:0000313" key="6">
    <source>
        <dbReference type="Proteomes" id="UP000029708"/>
    </source>
</evidence>
<feature type="domain" description="NAD-dependent epimerase/dehydratase" evidence="3">
    <location>
        <begin position="8"/>
        <end position="247"/>
    </location>
</feature>
<dbReference type="PANTHER" id="PTHR10366">
    <property type="entry name" value="NAD DEPENDENT EPIMERASE/DEHYDRATASE"/>
    <property type="match status" value="1"/>
</dbReference>
<proteinExistence type="inferred from homology"/>
<dbReference type="HOGENOM" id="CLU_007383_9_2_6"/>
<evidence type="ECO:0000313" key="7">
    <source>
        <dbReference type="Proteomes" id="UP000560000"/>
    </source>
</evidence>
<dbReference type="OrthoDB" id="9778052at2"/>
<dbReference type="PANTHER" id="PTHR10366:SF564">
    <property type="entry name" value="STEROL-4-ALPHA-CARBOXYLATE 3-DEHYDROGENASE, DECARBOXYLATING"/>
    <property type="match status" value="1"/>
</dbReference>
<dbReference type="InterPro" id="IPR036291">
    <property type="entry name" value="NAD(P)-bd_dom_sf"/>
</dbReference>
<dbReference type="EMBL" id="JROI01000016">
    <property type="protein sequence ID" value="KGI76795.1"/>
    <property type="molecule type" value="Genomic_DNA"/>
</dbReference>
<dbReference type="FunFam" id="3.40.50.720:FF:000336">
    <property type="entry name" value="Aldehyde reductase"/>
    <property type="match status" value="1"/>
</dbReference>
<keyword evidence="1 5" id="KW-0560">Oxidoreductase</keyword>
<dbReference type="RefSeq" id="WP_043104390.1">
    <property type="nucleotide sequence ID" value="NZ_JACHET010000001.1"/>
</dbReference>
<accession>A0A099CUU6</accession>
<organism evidence="4 6">
    <name type="scientific">Oleiagrimonas soli</name>
    <dbReference type="NCBI Taxonomy" id="1543381"/>
    <lineage>
        <taxon>Bacteria</taxon>
        <taxon>Pseudomonadati</taxon>
        <taxon>Pseudomonadota</taxon>
        <taxon>Gammaproteobacteria</taxon>
        <taxon>Lysobacterales</taxon>
        <taxon>Rhodanobacteraceae</taxon>
        <taxon>Oleiagrimonas</taxon>
    </lineage>
</organism>
<evidence type="ECO:0000259" key="3">
    <source>
        <dbReference type="Pfam" id="PF01370"/>
    </source>
</evidence>
<dbReference type="Proteomes" id="UP000029708">
    <property type="component" value="Unassembled WGS sequence"/>
</dbReference>
<comment type="similarity">
    <text evidence="2">Belongs to the NAD(P)-dependent epimerase/dehydratase family. Dihydroflavonol-4-reductase subfamily.</text>
</comment>
<dbReference type="STRING" id="1543381.LF63_0114740"/>
<dbReference type="EMBL" id="JACHET010000001">
    <property type="protein sequence ID" value="MBB6184957.1"/>
    <property type="molecule type" value="Genomic_DNA"/>
</dbReference>
<dbReference type="Proteomes" id="UP000560000">
    <property type="component" value="Unassembled WGS sequence"/>
</dbReference>
<comment type="caution">
    <text evidence="4">The sequence shown here is derived from an EMBL/GenBank/DDBJ whole genome shotgun (WGS) entry which is preliminary data.</text>
</comment>
<evidence type="ECO:0000256" key="2">
    <source>
        <dbReference type="ARBA" id="ARBA00023445"/>
    </source>
</evidence>
<dbReference type="AlphaFoldDB" id="A0A099CUU6"/>
<dbReference type="InterPro" id="IPR001509">
    <property type="entry name" value="Epimerase_deHydtase"/>
</dbReference>
<gene>
    <name evidence="5" type="ORF">HNQ86_002302</name>
    <name evidence="4" type="ORF">LF63_0114740</name>
</gene>